<dbReference type="InterPro" id="IPR036514">
    <property type="entry name" value="SGNH_hydro_sf"/>
</dbReference>
<dbReference type="OMA" id="WRTQDSF"/>
<accession>A0A2H3EWP6</accession>
<dbReference type="SUPFAM" id="SSF52266">
    <property type="entry name" value="SGNH hydrolase"/>
    <property type="match status" value="1"/>
</dbReference>
<evidence type="ECO:0000313" key="1">
    <source>
        <dbReference type="EMBL" id="PBL03007.1"/>
    </source>
</evidence>
<protein>
    <recommendedName>
        <fullName evidence="3">Carbohydrate esterase family 16 protein</fullName>
    </recommendedName>
</protein>
<keyword evidence="2" id="KW-1185">Reference proteome</keyword>
<reference evidence="2" key="1">
    <citation type="journal article" date="2017" name="Nat. Ecol. Evol.">
        <title>Genome expansion and lineage-specific genetic innovations in the forest pathogenic fungi Armillaria.</title>
        <authorList>
            <person name="Sipos G."/>
            <person name="Prasanna A.N."/>
            <person name="Walter M.C."/>
            <person name="O'Connor E."/>
            <person name="Balint B."/>
            <person name="Krizsan K."/>
            <person name="Kiss B."/>
            <person name="Hess J."/>
            <person name="Varga T."/>
            <person name="Slot J."/>
            <person name="Riley R."/>
            <person name="Boka B."/>
            <person name="Rigling D."/>
            <person name="Barry K."/>
            <person name="Lee J."/>
            <person name="Mihaltcheva S."/>
            <person name="LaButti K."/>
            <person name="Lipzen A."/>
            <person name="Waldron R."/>
            <person name="Moloney N.M."/>
            <person name="Sperisen C."/>
            <person name="Kredics L."/>
            <person name="Vagvoelgyi C."/>
            <person name="Patrignani A."/>
            <person name="Fitzpatrick D."/>
            <person name="Nagy I."/>
            <person name="Doyle S."/>
            <person name="Anderson J.B."/>
            <person name="Grigoriev I.V."/>
            <person name="Gueldener U."/>
            <person name="Muensterkoetter M."/>
            <person name="Nagy L.G."/>
        </authorList>
    </citation>
    <scope>NUCLEOTIDE SEQUENCE [LARGE SCALE GENOMIC DNA]</scope>
    <source>
        <strain evidence="2">Ar21-2</strain>
    </source>
</reference>
<dbReference type="AlphaFoldDB" id="A0A2H3EWP6"/>
<gene>
    <name evidence="1" type="ORF">ARMGADRAFT_281021</name>
</gene>
<proteinExistence type="predicted"/>
<dbReference type="Gene3D" id="3.40.50.1110">
    <property type="entry name" value="SGNH hydrolase"/>
    <property type="match status" value="1"/>
</dbReference>
<evidence type="ECO:0008006" key="3">
    <source>
        <dbReference type="Google" id="ProtNLM"/>
    </source>
</evidence>
<dbReference type="InParanoid" id="A0A2H3EWP6"/>
<dbReference type="Proteomes" id="UP000217790">
    <property type="component" value="Unassembled WGS sequence"/>
</dbReference>
<dbReference type="OrthoDB" id="1600564at2759"/>
<name>A0A2H3EWP6_ARMGA</name>
<evidence type="ECO:0000313" key="2">
    <source>
        <dbReference type="Proteomes" id="UP000217790"/>
    </source>
</evidence>
<dbReference type="EMBL" id="KZ293645">
    <property type="protein sequence ID" value="PBL03007.1"/>
    <property type="molecule type" value="Genomic_DNA"/>
</dbReference>
<sequence length="264" mass="29333">MIKSSVDLPVPYRGSHWCGESSLGNIAILGDSYSKPDLEEESAVWVDHLLKDTSICVHNLAFPSVTVEDDLHYRDFSRVFPRNRRPTPMFPPSIRPNYLRFCTSRPFQYVQANRLVILVSYLGINDCGSTSADVIVEALFGAVHDLYVKTGARNFVLVDVPPIDRSPGALDSSDEMQDRVETWNGLLGARTSKFATSSPQATVFVFSSHNVLTDVLDDPLEYDFGENDPDDEGGAVWEDDLHLTPAVHAILADRFLASLKAEDQ</sequence>
<organism evidence="1 2">
    <name type="scientific">Armillaria gallica</name>
    <name type="common">Bulbous honey fungus</name>
    <name type="synonym">Armillaria bulbosa</name>
    <dbReference type="NCBI Taxonomy" id="47427"/>
    <lineage>
        <taxon>Eukaryota</taxon>
        <taxon>Fungi</taxon>
        <taxon>Dikarya</taxon>
        <taxon>Basidiomycota</taxon>
        <taxon>Agaricomycotina</taxon>
        <taxon>Agaricomycetes</taxon>
        <taxon>Agaricomycetidae</taxon>
        <taxon>Agaricales</taxon>
        <taxon>Marasmiineae</taxon>
        <taxon>Physalacriaceae</taxon>
        <taxon>Armillaria</taxon>
    </lineage>
</organism>